<accession>A0AA47M7Q4</accession>
<dbReference type="PANTHER" id="PTHR13405">
    <property type="entry name" value="NUCLEAR PORE COMPLEX PROTEIN NUP133"/>
    <property type="match status" value="1"/>
</dbReference>
<keyword evidence="5" id="KW-1185">Reference proteome</keyword>
<keyword evidence="2" id="KW-0813">Transport</keyword>
<keyword evidence="3" id="KW-0539">Nucleus</keyword>
<organism evidence="4 5">
    <name type="scientific">Merluccius polli</name>
    <name type="common">Benguela hake</name>
    <name type="synonym">Merluccius cadenati</name>
    <dbReference type="NCBI Taxonomy" id="89951"/>
    <lineage>
        <taxon>Eukaryota</taxon>
        <taxon>Metazoa</taxon>
        <taxon>Chordata</taxon>
        <taxon>Craniata</taxon>
        <taxon>Vertebrata</taxon>
        <taxon>Euteleostomi</taxon>
        <taxon>Actinopterygii</taxon>
        <taxon>Neopterygii</taxon>
        <taxon>Teleostei</taxon>
        <taxon>Neoteleostei</taxon>
        <taxon>Acanthomorphata</taxon>
        <taxon>Zeiogadaria</taxon>
        <taxon>Gadariae</taxon>
        <taxon>Gadiformes</taxon>
        <taxon>Gadoidei</taxon>
        <taxon>Merlucciidae</taxon>
        <taxon>Merluccius</taxon>
    </lineage>
</organism>
<evidence type="ECO:0000313" key="5">
    <source>
        <dbReference type="Proteomes" id="UP001174136"/>
    </source>
</evidence>
<dbReference type="GO" id="GO:0000972">
    <property type="term" value="P:transcription-dependent tethering of RNA polymerase II gene DNA at nuclear periphery"/>
    <property type="evidence" value="ECO:0007669"/>
    <property type="project" value="TreeGrafter"/>
</dbReference>
<evidence type="ECO:0000256" key="2">
    <source>
        <dbReference type="ARBA" id="ARBA00022448"/>
    </source>
</evidence>
<evidence type="ECO:0000256" key="3">
    <source>
        <dbReference type="ARBA" id="ARBA00023242"/>
    </source>
</evidence>
<proteinExistence type="predicted"/>
<comment type="caution">
    <text evidence="4">The sequence shown here is derived from an EMBL/GenBank/DDBJ whole genome shotgun (WGS) entry which is preliminary data.</text>
</comment>
<dbReference type="GO" id="GO:0006606">
    <property type="term" value="P:protein import into nucleus"/>
    <property type="evidence" value="ECO:0007669"/>
    <property type="project" value="TreeGrafter"/>
</dbReference>
<dbReference type="AlphaFoldDB" id="A0AA47M7Q4"/>
<dbReference type="Proteomes" id="UP001174136">
    <property type="component" value="Unassembled WGS sequence"/>
</dbReference>
<evidence type="ECO:0000313" key="4">
    <source>
        <dbReference type="EMBL" id="KAK0135017.1"/>
    </source>
</evidence>
<dbReference type="InterPro" id="IPR037624">
    <property type="entry name" value="Nup133-like"/>
</dbReference>
<evidence type="ECO:0000256" key="1">
    <source>
        <dbReference type="ARBA" id="ARBA00004123"/>
    </source>
</evidence>
<gene>
    <name evidence="4" type="primary">NUP133_2</name>
    <name evidence="4" type="ORF">N1851_029164</name>
</gene>
<comment type="subcellular location">
    <subcellularLocation>
        <location evidence="1">Nucleus</location>
    </subcellularLocation>
</comment>
<name>A0AA47M7Q4_MERPO</name>
<dbReference type="EMBL" id="JAOPHQ010005494">
    <property type="protein sequence ID" value="KAK0135017.1"/>
    <property type="molecule type" value="Genomic_DNA"/>
</dbReference>
<dbReference type="GO" id="GO:0016973">
    <property type="term" value="P:poly(A)+ mRNA export from nucleus"/>
    <property type="evidence" value="ECO:0007669"/>
    <property type="project" value="TreeGrafter"/>
</dbReference>
<dbReference type="PANTHER" id="PTHR13405:SF11">
    <property type="entry name" value="NUCLEAR PORE COMPLEX PROTEIN NUP133"/>
    <property type="match status" value="1"/>
</dbReference>
<sequence length="248" mass="27454">MALHHRCAAQSPISLDSQVSQISLVFECLLDEEDRSLKENSVDSVQWAETVLTVNSIIKVNNHHIVKVNNHHIVKDMLQAAGQYRESKASMYRVSDVDSEPEYTPWTASGGVRGVISRQHEVLLRQVYPHADSELRGALCEQLVGLLDLYLGGYVAQLASLQLRTRGRPAAAQQDRYNALELEYSQRRSELIAPLRESALSVRLSGVGSGLWVLSVLVLDCGFCQCWLWTVGSVSVGSGVWVLSVLVL</sequence>
<reference evidence="4" key="1">
    <citation type="journal article" date="2023" name="Front. Mar. Sci.">
        <title>A new Merluccius polli reference genome to investigate the effects of global change in West African waters.</title>
        <authorList>
            <person name="Mateo J.L."/>
            <person name="Blanco-Fernandez C."/>
            <person name="Garcia-Vazquez E."/>
            <person name="Machado-Schiaffino G."/>
        </authorList>
    </citation>
    <scope>NUCLEOTIDE SEQUENCE</scope>
    <source>
        <strain evidence="4">C29</strain>
        <tissue evidence="4">Fin</tissue>
    </source>
</reference>
<protein>
    <submittedName>
        <fullName evidence="4">Nuclear pore complex protein Nup133</fullName>
    </submittedName>
</protein>
<dbReference type="GO" id="GO:0031080">
    <property type="term" value="C:nuclear pore outer ring"/>
    <property type="evidence" value="ECO:0007669"/>
    <property type="project" value="TreeGrafter"/>
</dbReference>
<dbReference type="GO" id="GO:0017056">
    <property type="term" value="F:structural constituent of nuclear pore"/>
    <property type="evidence" value="ECO:0007669"/>
    <property type="project" value="InterPro"/>
</dbReference>